<evidence type="ECO:0000256" key="5">
    <source>
        <dbReference type="ARBA" id="ARBA00022833"/>
    </source>
</evidence>
<sequence>MAESDNSVFPRLLILANVAAKQVRNDVQPKNISEGSRKRKQPIESIHKQQMYDNVIRNLEKKEQEFRIKSSSTFPTNLVKNIIQHNGKTKINGKLSQDPDINNYVDVDFLSEEEISAVQFLISKGNNNKERKKQELSVVHDHDYTVFPPKGGTRSNKTFTKTFDKTDTEKVTLQRILPQFIIPTPPFPYIHKLSDFRVAAMCEIRHNCEPVNYIPEITVDPELYCNNVISNVHVKKQNLSHSKRTSRSSNKVDVTGFVLECVENRVDIKLCQPSTSKGINFTLDNNFENSENLQKTNPVKKIAEELIANSTLSKKKKSYPEVLSCQLCKDKSFTTPTSLKYHYRSHAGIKPYTCPICSATFTRQHSLKYHLLVHSNENIYTCEYCKRQFRHQSHYKEHLRRHTGETPYCCPDCEKRFTTRNTFKRHMRAIHQKILTKHGVKGINPDDTSEV</sequence>
<evidence type="ECO:0000256" key="4">
    <source>
        <dbReference type="ARBA" id="ARBA00022771"/>
    </source>
</evidence>
<reference evidence="10" key="1">
    <citation type="submission" date="2020-08" db="EMBL/GenBank/DDBJ databases">
        <title>Multicomponent nature underlies the extraordinary mechanical properties of spider dragline silk.</title>
        <authorList>
            <person name="Kono N."/>
            <person name="Nakamura H."/>
            <person name="Mori M."/>
            <person name="Yoshida Y."/>
            <person name="Ohtoshi R."/>
            <person name="Malay A.D."/>
            <person name="Moran D.A.P."/>
            <person name="Tomita M."/>
            <person name="Numata K."/>
            <person name="Arakawa K."/>
        </authorList>
    </citation>
    <scope>NUCLEOTIDE SEQUENCE</scope>
</reference>
<comment type="caution">
    <text evidence="10">The sequence shown here is derived from an EMBL/GenBank/DDBJ whole genome shotgun (WGS) entry which is preliminary data.</text>
</comment>
<keyword evidence="5" id="KW-0862">Zinc</keyword>
<dbReference type="Pfam" id="PF00096">
    <property type="entry name" value="zf-C2H2"/>
    <property type="match status" value="3"/>
</dbReference>
<dbReference type="Proteomes" id="UP000886998">
    <property type="component" value="Unassembled WGS sequence"/>
</dbReference>
<dbReference type="PROSITE" id="PS50157">
    <property type="entry name" value="ZINC_FINGER_C2H2_2"/>
    <property type="match status" value="4"/>
</dbReference>
<evidence type="ECO:0000256" key="1">
    <source>
        <dbReference type="ARBA" id="ARBA00004123"/>
    </source>
</evidence>
<dbReference type="Gene3D" id="3.30.160.60">
    <property type="entry name" value="Classic Zinc Finger"/>
    <property type="match status" value="4"/>
</dbReference>
<feature type="domain" description="C2H2-type" evidence="9">
    <location>
        <begin position="380"/>
        <end position="407"/>
    </location>
</feature>
<evidence type="ECO:0000256" key="8">
    <source>
        <dbReference type="SAM" id="MobiDB-lite"/>
    </source>
</evidence>
<dbReference type="GO" id="GO:0005634">
    <property type="term" value="C:nucleus"/>
    <property type="evidence" value="ECO:0007669"/>
    <property type="project" value="UniProtKB-SubCell"/>
</dbReference>
<keyword evidence="6" id="KW-0539">Nucleus</keyword>
<keyword evidence="11" id="KW-1185">Reference proteome</keyword>
<dbReference type="AlphaFoldDB" id="A0A8X6WQW4"/>
<keyword evidence="3" id="KW-0677">Repeat</keyword>
<comment type="subcellular location">
    <subcellularLocation>
        <location evidence="1">Nucleus</location>
    </subcellularLocation>
</comment>
<dbReference type="FunFam" id="3.30.160.60:FF:000065">
    <property type="entry name" value="B-cell CLL/lymphoma 6, member B"/>
    <property type="match status" value="1"/>
</dbReference>
<feature type="domain" description="C2H2-type" evidence="9">
    <location>
        <begin position="323"/>
        <end position="351"/>
    </location>
</feature>
<keyword evidence="2" id="KW-0479">Metal-binding</keyword>
<dbReference type="GO" id="GO:0008270">
    <property type="term" value="F:zinc ion binding"/>
    <property type="evidence" value="ECO:0007669"/>
    <property type="project" value="UniProtKB-KW"/>
</dbReference>
<evidence type="ECO:0000256" key="3">
    <source>
        <dbReference type="ARBA" id="ARBA00022737"/>
    </source>
</evidence>
<dbReference type="PANTHER" id="PTHR24394:SF44">
    <property type="entry name" value="ZINC FINGER PROTEIN 271-LIKE"/>
    <property type="match status" value="1"/>
</dbReference>
<dbReference type="OrthoDB" id="6437402at2759"/>
<dbReference type="FunFam" id="3.30.160.60:FF:000446">
    <property type="entry name" value="Zinc finger protein"/>
    <property type="match status" value="1"/>
</dbReference>
<accession>A0A8X6WQW4</accession>
<evidence type="ECO:0000313" key="11">
    <source>
        <dbReference type="Proteomes" id="UP000886998"/>
    </source>
</evidence>
<dbReference type="InterPro" id="IPR036236">
    <property type="entry name" value="Znf_C2H2_sf"/>
</dbReference>
<dbReference type="InterPro" id="IPR013087">
    <property type="entry name" value="Znf_C2H2_type"/>
</dbReference>
<dbReference type="PROSITE" id="PS00028">
    <property type="entry name" value="ZINC_FINGER_C2H2_1"/>
    <property type="match status" value="3"/>
</dbReference>
<dbReference type="EMBL" id="BMAV01001451">
    <property type="protein sequence ID" value="GFY39590.1"/>
    <property type="molecule type" value="Genomic_DNA"/>
</dbReference>
<dbReference type="PANTHER" id="PTHR24394">
    <property type="entry name" value="ZINC FINGER PROTEIN"/>
    <property type="match status" value="1"/>
</dbReference>
<evidence type="ECO:0000256" key="6">
    <source>
        <dbReference type="ARBA" id="ARBA00023242"/>
    </source>
</evidence>
<dbReference type="GO" id="GO:0000981">
    <property type="term" value="F:DNA-binding transcription factor activity, RNA polymerase II-specific"/>
    <property type="evidence" value="ECO:0007669"/>
    <property type="project" value="TreeGrafter"/>
</dbReference>
<dbReference type="SMART" id="SM00355">
    <property type="entry name" value="ZnF_C2H2"/>
    <property type="match status" value="4"/>
</dbReference>
<gene>
    <name evidence="10" type="ORF">TNIN_375321</name>
</gene>
<evidence type="ECO:0000256" key="2">
    <source>
        <dbReference type="ARBA" id="ARBA00022723"/>
    </source>
</evidence>
<feature type="domain" description="C2H2-type" evidence="9">
    <location>
        <begin position="352"/>
        <end position="379"/>
    </location>
</feature>
<dbReference type="SUPFAM" id="SSF57667">
    <property type="entry name" value="beta-beta-alpha zinc fingers"/>
    <property type="match status" value="2"/>
</dbReference>
<protein>
    <recommendedName>
        <fullName evidence="9">C2H2-type domain-containing protein</fullName>
    </recommendedName>
</protein>
<dbReference type="FunFam" id="3.30.160.60:FF:002326">
    <property type="entry name" value="B-cell CLL/lymphoma 6 member B protein"/>
    <property type="match status" value="1"/>
</dbReference>
<feature type="domain" description="C2H2-type" evidence="9">
    <location>
        <begin position="408"/>
        <end position="431"/>
    </location>
</feature>
<proteinExistence type="predicted"/>
<organism evidence="10 11">
    <name type="scientific">Trichonephila inaurata madagascariensis</name>
    <dbReference type="NCBI Taxonomy" id="2747483"/>
    <lineage>
        <taxon>Eukaryota</taxon>
        <taxon>Metazoa</taxon>
        <taxon>Ecdysozoa</taxon>
        <taxon>Arthropoda</taxon>
        <taxon>Chelicerata</taxon>
        <taxon>Arachnida</taxon>
        <taxon>Araneae</taxon>
        <taxon>Araneomorphae</taxon>
        <taxon>Entelegynae</taxon>
        <taxon>Araneoidea</taxon>
        <taxon>Nephilidae</taxon>
        <taxon>Trichonephila</taxon>
        <taxon>Trichonephila inaurata</taxon>
    </lineage>
</organism>
<evidence type="ECO:0000256" key="7">
    <source>
        <dbReference type="PROSITE-ProRule" id="PRU00042"/>
    </source>
</evidence>
<feature type="region of interest" description="Disordered" evidence="8">
    <location>
        <begin position="27"/>
        <end position="47"/>
    </location>
</feature>
<dbReference type="Pfam" id="PF12874">
    <property type="entry name" value="zf-met"/>
    <property type="match status" value="1"/>
</dbReference>
<evidence type="ECO:0000259" key="9">
    <source>
        <dbReference type="PROSITE" id="PS50157"/>
    </source>
</evidence>
<keyword evidence="4 7" id="KW-0863">Zinc-finger</keyword>
<evidence type="ECO:0000313" key="10">
    <source>
        <dbReference type="EMBL" id="GFY39590.1"/>
    </source>
</evidence>
<name>A0A8X6WQW4_9ARAC</name>